<name>A0AA43QJZ1_9LECA</name>
<keyword evidence="5" id="KW-1185">Reference proteome</keyword>
<keyword evidence="2" id="KW-0067">ATP-binding</keyword>
<reference evidence="4" key="1">
    <citation type="journal article" date="2023" name="Genome Biol. Evol.">
        <title>First Whole Genome Sequence and Flow Cytometry Genome Size Data for the Lichen-Forming Fungus Ramalina farinacea (Ascomycota).</title>
        <authorList>
            <person name="Llewellyn T."/>
            <person name="Mian S."/>
            <person name="Hill R."/>
            <person name="Leitch I.J."/>
            <person name="Gaya E."/>
        </authorList>
    </citation>
    <scope>NUCLEOTIDE SEQUENCE</scope>
    <source>
        <strain evidence="4">LIQ254RAFAR</strain>
    </source>
</reference>
<dbReference type="InterPro" id="IPR013126">
    <property type="entry name" value="Hsp_70_fam"/>
</dbReference>
<dbReference type="SUPFAM" id="SSF53067">
    <property type="entry name" value="Actin-like ATPase domain"/>
    <property type="match status" value="2"/>
</dbReference>
<dbReference type="EMBL" id="JAPUFD010000004">
    <property type="protein sequence ID" value="MDI1487029.1"/>
    <property type="molecule type" value="Genomic_DNA"/>
</dbReference>
<proteinExistence type="predicted"/>
<dbReference type="AlphaFoldDB" id="A0AA43QJZ1"/>
<dbReference type="CDD" id="cd10232">
    <property type="entry name" value="ASKHA_NBD_HSP70_ScSsz1p-like"/>
    <property type="match status" value="1"/>
</dbReference>
<dbReference type="FunFam" id="3.30.30.30:FF:000009">
    <property type="entry name" value="Heat shock protein Hsp70"/>
    <property type="match status" value="1"/>
</dbReference>
<evidence type="ECO:0000256" key="1">
    <source>
        <dbReference type="ARBA" id="ARBA00022741"/>
    </source>
</evidence>
<dbReference type="PANTHER" id="PTHR45639">
    <property type="entry name" value="HSC70CB, ISOFORM G-RELATED"/>
    <property type="match status" value="1"/>
</dbReference>
<dbReference type="GO" id="GO:0005634">
    <property type="term" value="C:nucleus"/>
    <property type="evidence" value="ECO:0007669"/>
    <property type="project" value="TreeGrafter"/>
</dbReference>
<dbReference type="GO" id="GO:0140662">
    <property type="term" value="F:ATP-dependent protein folding chaperone"/>
    <property type="evidence" value="ECO:0007669"/>
    <property type="project" value="InterPro"/>
</dbReference>
<organism evidence="4 5">
    <name type="scientific">Ramalina farinacea</name>
    <dbReference type="NCBI Taxonomy" id="258253"/>
    <lineage>
        <taxon>Eukaryota</taxon>
        <taxon>Fungi</taxon>
        <taxon>Dikarya</taxon>
        <taxon>Ascomycota</taxon>
        <taxon>Pezizomycotina</taxon>
        <taxon>Lecanoromycetes</taxon>
        <taxon>OSLEUM clade</taxon>
        <taxon>Lecanoromycetidae</taxon>
        <taxon>Lecanorales</taxon>
        <taxon>Lecanorineae</taxon>
        <taxon>Ramalinaceae</taxon>
        <taxon>Ramalina</taxon>
    </lineage>
</organism>
<comment type="caution">
    <text evidence="4">The sequence shown here is derived from an EMBL/GenBank/DDBJ whole genome shotgun (WGS) entry which is preliminary data.</text>
</comment>
<sequence>MESQEEVEDIQPETLNRIYYLGKLESNVIHTPRDAKEILQEGKAEVIANEEGDRNIPSILAYVEGEEYHGTQAKNQLVRNSKNTVAYFRDYLGKDFSAIDPTPCQASAHPQKHDSTVAFSIQDTESESPNTVTVSEIATRHIRRLAASASDYLGRRVNAAVITVPTNFSDEQKEALSKAAKDAGIEVLQMVSEPTAAILAYDARPEAELKDKIIVVADLGGTRSDVAVIASRGGIYSILSTKHDYETAGAQLDQVLIDHFSKEFIKKHKTDPRQNPRSLAKLKLEAEATKKALSLGGNAVLSVESLADGVDFASTINRTRYELLAGKVFSSFVNLIKETIQSADLDILDVDEVILSGGTSHTPRISSSLQSLFPPETRILSPSTLPTAVDPASLSARGAAIQASLISEYDSEDIEQSTHPAVTVTPHLANAIGIMTVSEDVKRGVFTQLVTKDTAVPCRRAIVMNAPKGGGDVIVKLCEAEREIEVTKPEPKPKTNGAAKKDDDDDDDSDLDDDDSDDEPEEIRKKIWKVGKPLAEIAVREVKKGGKVEVTVNIAADMGVQITAREVGGKGGVRGALEKPKPAENGTAS</sequence>
<feature type="compositionally biased region" description="Acidic residues" evidence="3">
    <location>
        <begin position="503"/>
        <end position="521"/>
    </location>
</feature>
<protein>
    <submittedName>
        <fullName evidence="4">Hsp70 protein that interacts with Zuo1p</fullName>
    </submittedName>
</protein>
<feature type="region of interest" description="Disordered" evidence="3">
    <location>
        <begin position="485"/>
        <end position="527"/>
    </location>
</feature>
<dbReference type="Gene3D" id="3.30.420.40">
    <property type="match status" value="2"/>
</dbReference>
<dbReference type="InterPro" id="IPR043129">
    <property type="entry name" value="ATPase_NBD"/>
</dbReference>
<evidence type="ECO:0000256" key="2">
    <source>
        <dbReference type="ARBA" id="ARBA00022840"/>
    </source>
</evidence>
<dbReference type="GO" id="GO:0005829">
    <property type="term" value="C:cytosol"/>
    <property type="evidence" value="ECO:0007669"/>
    <property type="project" value="TreeGrafter"/>
</dbReference>
<dbReference type="Gene3D" id="3.30.30.30">
    <property type="match status" value="1"/>
</dbReference>
<accession>A0AA43QJZ1</accession>
<evidence type="ECO:0000256" key="3">
    <source>
        <dbReference type="SAM" id="MobiDB-lite"/>
    </source>
</evidence>
<dbReference type="Proteomes" id="UP001161017">
    <property type="component" value="Unassembled WGS sequence"/>
</dbReference>
<dbReference type="GO" id="GO:0005524">
    <property type="term" value="F:ATP binding"/>
    <property type="evidence" value="ECO:0007669"/>
    <property type="project" value="UniProtKB-KW"/>
</dbReference>
<dbReference type="PANTHER" id="PTHR45639:SF32">
    <property type="entry name" value="HEAT SHOCK PROTEIN PDR13"/>
    <property type="match status" value="1"/>
</dbReference>
<dbReference type="FunFam" id="3.90.640.10:FF:000023">
    <property type="entry name" value="Hsp70 chaperone (BiP)"/>
    <property type="match status" value="1"/>
</dbReference>
<dbReference type="Gene3D" id="3.90.640.10">
    <property type="entry name" value="Actin, Chain A, domain 4"/>
    <property type="match status" value="1"/>
</dbReference>
<keyword evidence="1" id="KW-0547">Nucleotide-binding</keyword>
<dbReference type="PRINTS" id="PR00301">
    <property type="entry name" value="HEATSHOCK70"/>
</dbReference>
<evidence type="ECO:0000313" key="5">
    <source>
        <dbReference type="Proteomes" id="UP001161017"/>
    </source>
</evidence>
<gene>
    <name evidence="4" type="primary">SSZ1</name>
    <name evidence="4" type="ORF">OHK93_006292</name>
</gene>
<feature type="region of interest" description="Disordered" evidence="3">
    <location>
        <begin position="566"/>
        <end position="589"/>
    </location>
</feature>
<dbReference type="Pfam" id="PF00012">
    <property type="entry name" value="HSP70"/>
    <property type="match status" value="1"/>
</dbReference>
<evidence type="ECO:0000313" key="4">
    <source>
        <dbReference type="EMBL" id="MDI1487029.1"/>
    </source>
</evidence>